<keyword evidence="11 15" id="KW-0863">Zinc-finger</keyword>
<protein>
    <recommendedName>
        <fullName evidence="6 16">E3 ubiquitin-protein ligase listerin</fullName>
        <ecNumber evidence="5 16">2.3.2.27</ecNumber>
    </recommendedName>
    <alternativeName>
        <fullName evidence="16">RING-type E3 ubiquitin transferase listerin</fullName>
    </alternativeName>
</protein>
<evidence type="ECO:0000256" key="16">
    <source>
        <dbReference type="RuleBase" id="RU367090"/>
    </source>
</evidence>
<dbReference type="RefSeq" id="XP_009552013.1">
    <property type="nucleotide sequence ID" value="XM_009553718.1"/>
</dbReference>
<dbReference type="InterPro" id="IPR016024">
    <property type="entry name" value="ARM-type_fold"/>
</dbReference>
<dbReference type="CDD" id="cd16491">
    <property type="entry name" value="RING-CH-C4HC3_LTN1"/>
    <property type="match status" value="1"/>
</dbReference>
<dbReference type="Pfam" id="PF22958">
    <property type="entry name" value="Ltn1_1st"/>
    <property type="match status" value="2"/>
</dbReference>
<evidence type="ECO:0000256" key="14">
    <source>
        <dbReference type="ARBA" id="ARBA00055150"/>
    </source>
</evidence>
<dbReference type="eggNOG" id="KOG0803">
    <property type="taxonomic scope" value="Eukaryota"/>
</dbReference>
<feature type="compositionally biased region" description="Basic and acidic residues" evidence="17">
    <location>
        <begin position="270"/>
        <end position="284"/>
    </location>
</feature>
<dbReference type="PANTHER" id="PTHR12389:SF0">
    <property type="entry name" value="E3 UBIQUITIN-PROTEIN LIGASE LISTERIN"/>
    <property type="match status" value="1"/>
</dbReference>
<accession>W4JRP8</accession>
<dbReference type="OrthoDB" id="6108at2759"/>
<dbReference type="EMBL" id="KI925465">
    <property type="protein sequence ID" value="ETW75755.1"/>
    <property type="molecule type" value="Genomic_DNA"/>
</dbReference>
<dbReference type="Gene3D" id="3.30.40.10">
    <property type="entry name" value="Zinc/RING finger domain, C3HC4 (zinc finger)"/>
    <property type="match status" value="1"/>
</dbReference>
<feature type="compositionally biased region" description="Acidic residues" evidence="17">
    <location>
        <begin position="433"/>
        <end position="444"/>
    </location>
</feature>
<dbReference type="InParanoid" id="W4JRP8"/>
<dbReference type="InterPro" id="IPR054477">
    <property type="entry name" value="LTN1_E3_ligase_6th"/>
</dbReference>
<dbReference type="InterPro" id="IPR054478">
    <property type="entry name" value="LTN1_UBC"/>
</dbReference>
<comment type="subunit">
    <text evidence="16">Component of the ribosome quality control complex (RQC).</text>
</comment>
<evidence type="ECO:0000256" key="7">
    <source>
        <dbReference type="ARBA" id="ARBA00022490"/>
    </source>
</evidence>
<keyword evidence="12 16" id="KW-0833">Ubl conjugation pathway</keyword>
<dbReference type="GO" id="GO:1990116">
    <property type="term" value="P:ribosome-associated ubiquitin-dependent protein catabolic process"/>
    <property type="evidence" value="ECO:0007669"/>
    <property type="project" value="UniProtKB-UniRule"/>
</dbReference>
<dbReference type="UniPathway" id="UPA00143"/>
<name>W4JRP8_HETIT</name>
<dbReference type="GO" id="GO:0008270">
    <property type="term" value="F:zinc ion binding"/>
    <property type="evidence" value="ECO:0007669"/>
    <property type="project" value="UniProtKB-KW"/>
</dbReference>
<evidence type="ECO:0000256" key="2">
    <source>
        <dbReference type="ARBA" id="ARBA00004514"/>
    </source>
</evidence>
<keyword evidence="8 16" id="KW-0808">Transferase</keyword>
<dbReference type="Proteomes" id="UP000030671">
    <property type="component" value="Unassembled WGS sequence"/>
</dbReference>
<reference evidence="19 20" key="1">
    <citation type="journal article" date="2012" name="New Phytol.">
        <title>Insight into trade-off between wood decay and parasitism from the genome of a fungal forest pathogen.</title>
        <authorList>
            <person name="Olson A."/>
            <person name="Aerts A."/>
            <person name="Asiegbu F."/>
            <person name="Belbahri L."/>
            <person name="Bouzid O."/>
            <person name="Broberg A."/>
            <person name="Canback B."/>
            <person name="Coutinho P.M."/>
            <person name="Cullen D."/>
            <person name="Dalman K."/>
            <person name="Deflorio G."/>
            <person name="van Diepen L.T."/>
            <person name="Dunand C."/>
            <person name="Duplessis S."/>
            <person name="Durling M."/>
            <person name="Gonthier P."/>
            <person name="Grimwood J."/>
            <person name="Fossdal C.G."/>
            <person name="Hansson D."/>
            <person name="Henrissat B."/>
            <person name="Hietala A."/>
            <person name="Himmelstrand K."/>
            <person name="Hoffmeister D."/>
            <person name="Hogberg N."/>
            <person name="James T.Y."/>
            <person name="Karlsson M."/>
            <person name="Kohler A."/>
            <person name="Kues U."/>
            <person name="Lee Y.H."/>
            <person name="Lin Y.C."/>
            <person name="Lind M."/>
            <person name="Lindquist E."/>
            <person name="Lombard V."/>
            <person name="Lucas S."/>
            <person name="Lunden K."/>
            <person name="Morin E."/>
            <person name="Murat C."/>
            <person name="Park J."/>
            <person name="Raffaello T."/>
            <person name="Rouze P."/>
            <person name="Salamov A."/>
            <person name="Schmutz J."/>
            <person name="Solheim H."/>
            <person name="Stahlberg J."/>
            <person name="Velez H."/>
            <person name="de Vries R.P."/>
            <person name="Wiebenga A."/>
            <person name="Woodward S."/>
            <person name="Yakovlev I."/>
            <person name="Garbelotto M."/>
            <person name="Martin F."/>
            <person name="Grigoriev I.V."/>
            <person name="Stenlid J."/>
        </authorList>
    </citation>
    <scope>NUCLEOTIDE SEQUENCE [LARGE SCALE GENOMIC DNA]</scope>
    <source>
        <strain evidence="19 20">TC 32-1</strain>
    </source>
</reference>
<evidence type="ECO:0000256" key="17">
    <source>
        <dbReference type="SAM" id="MobiDB-lite"/>
    </source>
</evidence>
<feature type="compositionally biased region" description="Polar residues" evidence="17">
    <location>
        <begin position="1"/>
        <end position="11"/>
    </location>
</feature>
<sequence>MAKGQSSASSATRKKHARKSGKDTPAPELLPREKKAKSKDKGKNKEPKKKVYIAPAKPAPVQQDPLDTLGLAHQLPPELLVVLRKFSKKDAVTKTKALEELQAGWIDKAKKEEEGSYTSEILVLMLPVWLHYIPSLFTHPSRRIRLLTAGLHSTLLRIPHLRDQVFFFIRDVASEDQAESILGSWCMASRDVDRQVSIYARRSWEEATSLVVSADKLHIFGTLLHSLIAFVQRAILNPTELYLYLNPVQVAVDLTPPKKVHGRVVPSAPVKKEDEDGGSRMRGDGDEENDSDRRARLRVGGLGVVQWLLDARAKNAGSESLQDLMDMLSNPALWSSLHYADACPFVDMESFGLAQPVVRTSAWSLLQVLLQHWRDQMDPLVELLSVAVLRSAFVEPDTQVRSVMWRPLLTFLKEFPRAWELEASVDLNKQYDGEDDSEMEDADESTNSPAPGTEALTPVTSSSHSKAYHEFLQFLELGCSGSPLQGYPTVLIILSTIPSSILLASSSPPTYPAADFFTSFWAAIDGRALSALERASTSREFLSALLECMTFIIRRVRNGSPPAGEVQQTQVNSIDDAVKKLVADQYARVWQELAATKLRLDATVAGVLMANNLQILERVDISLFDAAWDAFSPSMKTHAMIAGAHDSHLVSTVLKTFCATFERGSRVHTIGNAFIHTIAGDISTRCQSILASLEAETETGRAREAVATLADVIEAFGDALFHETEFALLIDQTIRTYAYTLLTLSPHLLVVYLSHRQDQVGTLHLWLTLLSSISTHSDAIYTTLPPLVDAAQAGVLPEHLTAAEGEFDQSVNKLFADAVGGHDTSSLPLLLRLIRIAKPFVTDDSFEALLEYAISDFGENFESVSSRNEVDLARLDVLLDVLSTSFEVRPELSSDESVCSSLLPSLFLFAYLLPKCCDLDGARSVVLAKALWTSWFGRATDGLRAVILEMIIHQLHDAVWDVSTRASPRDIIKVLTEDNPGVTSVAFENILPSQARLYDELKASRSDPAHPSLAINHPLVPPSSTFDPAKGSGCSTDIYGFTSYARAVSTLLSVFVEDRHAAKTSIWALRHLLVLSFYADELMQMPLSPSPIFSDRILKNVLVDLITQVRQLAAYMLVVPSEGKWHATVVYAVSDGRPKVEGELAQFVVELVSAAMRTDSYRDSAVLLAALQYIVGDADKGEADLWMGLARKIEKSAPQTALAIITAVVQFGSEPPRLERYRNELAAGILGIPSTKANTDGVLLLRRLAATAPDFDSDVVFLPQPRAVNFMKQCQQWIASDEEIDEDVESEMTAVFYHLVPILQNVSGSHWDFIFDVIENNLENSSFDDDMTLTILWRTIRLIQVIEDQVTYNKALRADWQRRQIAILSLLRDLVASEPKSPSLSTPRSTCREAALSIVQNLPHSLINHEMLSTMSHLLSDPSIDVQKMAYDLLREAAKKRTEYLVIESGVNTEDVKIDLPVELVNLLQSTLDEEEGSPFACMLGWMVTFDLFQNASMKVRSGYTEHLRSLDLIAKHFIPLVLDALGLYGRAGQFFKLGIWAVDEFYLESFDPENTLSLPLFAAHLYYRGLVTAPSLFRMWLLDCKDYTLSTSVGNYTSQHFSPVIIGHELGHVKSPEVTSELNSDNFAVKVASNTNEVTGVFTVDEQQLEIILKIPTDWPLHGIEVKESKRVGVTENRWRGWLLGTQQIVMYQNGHIADALSLFKKNVSLHFEGLIECAICYSIISAIDGDRPRKPCKTCKNLFHSSCLFKWFHSSHSSSCPLCRSDIF</sequence>
<proteinExistence type="inferred from homology"/>
<keyword evidence="13 16" id="KW-0862">Zinc</keyword>
<dbReference type="InterPro" id="IPR054476">
    <property type="entry name" value="Ltn1_N"/>
</dbReference>
<comment type="subcellular location">
    <subcellularLocation>
        <location evidence="2">Cytoplasm</location>
        <location evidence="2">Cytosol</location>
    </subcellularLocation>
</comment>
<keyword evidence="20" id="KW-1185">Reference proteome</keyword>
<comment type="pathway">
    <text evidence="3 16">Protein modification; protein ubiquitination.</text>
</comment>
<evidence type="ECO:0000256" key="15">
    <source>
        <dbReference type="PROSITE-ProRule" id="PRU00175"/>
    </source>
</evidence>
<evidence type="ECO:0000313" key="20">
    <source>
        <dbReference type="Proteomes" id="UP000030671"/>
    </source>
</evidence>
<dbReference type="GeneID" id="20667777"/>
<dbReference type="STRING" id="747525.W4JRP8"/>
<dbReference type="GO" id="GO:0005829">
    <property type="term" value="C:cytosol"/>
    <property type="evidence" value="ECO:0007669"/>
    <property type="project" value="UniProtKB-SubCell"/>
</dbReference>
<keyword evidence="7" id="KW-0963">Cytoplasm</keyword>
<dbReference type="SUPFAM" id="SSF48371">
    <property type="entry name" value="ARM repeat"/>
    <property type="match status" value="1"/>
</dbReference>
<evidence type="ECO:0000256" key="1">
    <source>
        <dbReference type="ARBA" id="ARBA00000900"/>
    </source>
</evidence>
<evidence type="ECO:0000256" key="5">
    <source>
        <dbReference type="ARBA" id="ARBA00012483"/>
    </source>
</evidence>
<organism evidence="19 20">
    <name type="scientific">Heterobasidion irregulare (strain TC 32-1)</name>
    <dbReference type="NCBI Taxonomy" id="747525"/>
    <lineage>
        <taxon>Eukaryota</taxon>
        <taxon>Fungi</taxon>
        <taxon>Dikarya</taxon>
        <taxon>Basidiomycota</taxon>
        <taxon>Agaricomycotina</taxon>
        <taxon>Agaricomycetes</taxon>
        <taxon>Russulales</taxon>
        <taxon>Bondarzewiaceae</taxon>
        <taxon>Heterobasidion</taxon>
        <taxon>Heterobasidion annosum species complex</taxon>
    </lineage>
</organism>
<dbReference type="GO" id="GO:0043023">
    <property type="term" value="F:ribosomal large subunit binding"/>
    <property type="evidence" value="ECO:0007669"/>
    <property type="project" value="TreeGrafter"/>
</dbReference>
<feature type="region of interest" description="Disordered" evidence="17">
    <location>
        <begin position="1"/>
        <end position="57"/>
    </location>
</feature>
<evidence type="ECO:0000256" key="6">
    <source>
        <dbReference type="ARBA" id="ARBA00017157"/>
    </source>
</evidence>
<dbReference type="FunFam" id="3.30.40.10:FF:000038">
    <property type="entry name" value="E3 ubiquitin-protein ligase listerin"/>
    <property type="match status" value="1"/>
</dbReference>
<comment type="function">
    <text evidence="16">E3 ubiquitin-protein ligase. Component of the ribosome quality control complex (RQC), a ribosome-associated complex that mediates ubiquitination and extraction of incompletely synthesized nascent chains for proteasomal degradation.</text>
</comment>
<comment type="function">
    <text evidence="14">E3 ubiquitin-protein ligase component of the ribosome quality control complex (RQC), a ribosome-associated complex that mediates ubiquitination and extraction of incompletely synthesized nascent chains for proteasomal degradation. Mediates ubiquitination of proteins derived from mRNAs lacking stop codons (non-stop proteins) and other translation arrest products induced by poly-lysine sequences and tandem rare codons. Ubiquitination leads to CDC48 recruitment for extraction and degradation of the incomplete translation product. May indirectly play a role in chromatin function and transcription.</text>
</comment>
<evidence type="ECO:0000256" key="13">
    <source>
        <dbReference type="ARBA" id="ARBA00022833"/>
    </source>
</evidence>
<dbReference type="GO" id="GO:0061630">
    <property type="term" value="F:ubiquitin protein ligase activity"/>
    <property type="evidence" value="ECO:0007669"/>
    <property type="project" value="UniProtKB-UniRule"/>
</dbReference>
<dbReference type="EC" id="2.3.2.27" evidence="5 16"/>
<dbReference type="InterPro" id="IPR013083">
    <property type="entry name" value="Znf_RING/FYVE/PHD"/>
</dbReference>
<evidence type="ECO:0000256" key="3">
    <source>
        <dbReference type="ARBA" id="ARBA00004906"/>
    </source>
</evidence>
<dbReference type="InterPro" id="IPR001841">
    <property type="entry name" value="Znf_RING"/>
</dbReference>
<feature type="region of interest" description="Disordered" evidence="17">
    <location>
        <begin position="262"/>
        <end position="293"/>
    </location>
</feature>
<dbReference type="InterPro" id="IPR039804">
    <property type="entry name" value="RING-CH-C4HC3_LTN1"/>
</dbReference>
<evidence type="ECO:0000256" key="10">
    <source>
        <dbReference type="ARBA" id="ARBA00022737"/>
    </source>
</evidence>
<evidence type="ECO:0000256" key="11">
    <source>
        <dbReference type="ARBA" id="ARBA00022771"/>
    </source>
</evidence>
<evidence type="ECO:0000256" key="8">
    <source>
        <dbReference type="ARBA" id="ARBA00022679"/>
    </source>
</evidence>
<evidence type="ECO:0000256" key="4">
    <source>
        <dbReference type="ARBA" id="ARBA00007997"/>
    </source>
</evidence>
<gene>
    <name evidence="19" type="ORF">HETIRDRAFT_162519</name>
</gene>
<dbReference type="GO" id="GO:0016567">
    <property type="term" value="P:protein ubiquitination"/>
    <property type="evidence" value="ECO:0007669"/>
    <property type="project" value="UniProtKB-UniPathway"/>
</dbReference>
<dbReference type="GO" id="GO:1990112">
    <property type="term" value="C:RQC complex"/>
    <property type="evidence" value="ECO:0007669"/>
    <property type="project" value="UniProtKB-UniRule"/>
</dbReference>
<dbReference type="InterPro" id="IPR039795">
    <property type="entry name" value="LTN1/Rkr1"/>
</dbReference>
<dbReference type="PANTHER" id="PTHR12389">
    <property type="entry name" value="ZINC FINGER PROTEIN 294"/>
    <property type="match status" value="1"/>
</dbReference>
<dbReference type="InterPro" id="IPR011016">
    <property type="entry name" value="Znf_RING-CH"/>
</dbReference>
<dbReference type="KEGG" id="hir:HETIRDRAFT_162519"/>
<keyword evidence="10" id="KW-0677">Repeat</keyword>
<evidence type="ECO:0000256" key="12">
    <source>
        <dbReference type="ARBA" id="ARBA00022786"/>
    </source>
</evidence>
<comment type="similarity">
    <text evidence="4 16">Belongs to the LTN1 family.</text>
</comment>
<dbReference type="Pfam" id="PF23009">
    <property type="entry name" value="UBC_like"/>
    <property type="match status" value="1"/>
</dbReference>
<keyword evidence="9 16" id="KW-0479">Metal-binding</keyword>
<feature type="domain" description="RING-type" evidence="18">
    <location>
        <begin position="1719"/>
        <end position="1766"/>
    </location>
</feature>
<evidence type="ECO:0000313" key="19">
    <source>
        <dbReference type="EMBL" id="ETW75755.1"/>
    </source>
</evidence>
<comment type="catalytic activity">
    <reaction evidence="1 16">
        <text>S-ubiquitinyl-[E2 ubiquitin-conjugating enzyme]-L-cysteine + [acceptor protein]-L-lysine = [E2 ubiquitin-conjugating enzyme]-L-cysteine + N(6)-ubiquitinyl-[acceptor protein]-L-lysine.</text>
        <dbReference type="EC" id="2.3.2.27"/>
    </reaction>
</comment>
<dbReference type="GO" id="GO:0072344">
    <property type="term" value="P:rescue of stalled ribosome"/>
    <property type="evidence" value="ECO:0007669"/>
    <property type="project" value="UniProtKB-UniRule"/>
</dbReference>
<evidence type="ECO:0000259" key="18">
    <source>
        <dbReference type="PROSITE" id="PS50089"/>
    </source>
</evidence>
<dbReference type="SMART" id="SM01197">
    <property type="entry name" value="FANCL_C"/>
    <property type="match status" value="1"/>
</dbReference>
<dbReference type="SMART" id="SM00744">
    <property type="entry name" value="RINGv"/>
    <property type="match status" value="1"/>
</dbReference>
<dbReference type="Pfam" id="PF22999">
    <property type="entry name" value="LTN1_E3_ligase_6th"/>
    <property type="match status" value="1"/>
</dbReference>
<dbReference type="HOGENOM" id="CLU_000945_0_0_1"/>
<evidence type="ECO:0000256" key="9">
    <source>
        <dbReference type="ARBA" id="ARBA00022723"/>
    </source>
</evidence>
<dbReference type="PROSITE" id="PS50089">
    <property type="entry name" value="ZF_RING_2"/>
    <property type="match status" value="1"/>
</dbReference>
<feature type="region of interest" description="Disordered" evidence="17">
    <location>
        <begin position="432"/>
        <end position="459"/>
    </location>
</feature>
<dbReference type="SUPFAM" id="SSF57850">
    <property type="entry name" value="RING/U-box"/>
    <property type="match status" value="1"/>
</dbReference>